<dbReference type="PANTHER" id="PTHR21206:SF0">
    <property type="entry name" value="DNA REPLICATION COMPLEX GINS PROTEIN SLD5"/>
    <property type="match status" value="1"/>
</dbReference>
<comment type="caution">
    <text evidence="9">The sequence shown here is derived from an EMBL/GenBank/DDBJ whole genome shotgun (WGS) entry which is preliminary data.</text>
</comment>
<dbReference type="Pfam" id="PF05916">
    <property type="entry name" value="Sld5"/>
    <property type="match status" value="1"/>
</dbReference>
<gene>
    <name evidence="9" type="primary">Mo02275</name>
    <name evidence="9" type="ORF">E5Q_02275</name>
</gene>
<dbReference type="InterPro" id="IPR031633">
    <property type="entry name" value="SLD5_C"/>
</dbReference>
<evidence type="ECO:0000256" key="4">
    <source>
        <dbReference type="ARBA" id="ARBA00022705"/>
    </source>
</evidence>
<dbReference type="EMBL" id="BABT02000062">
    <property type="protein sequence ID" value="GAA95619.1"/>
    <property type="molecule type" value="Genomic_DNA"/>
</dbReference>
<name>G7DYF9_MIXOS</name>
<dbReference type="GO" id="GO:0000727">
    <property type="term" value="P:double-strand break repair via break-induced replication"/>
    <property type="evidence" value="ECO:0007669"/>
    <property type="project" value="TreeGrafter"/>
</dbReference>
<proteinExistence type="inferred from homology"/>
<dbReference type="CDD" id="cd11711">
    <property type="entry name" value="GINS_A_Sld5"/>
    <property type="match status" value="1"/>
</dbReference>
<dbReference type="PANTHER" id="PTHR21206">
    <property type="entry name" value="SLD5 PROTEIN"/>
    <property type="match status" value="1"/>
</dbReference>
<keyword evidence="4" id="KW-0235">DNA replication</keyword>
<dbReference type="GO" id="GO:0006261">
    <property type="term" value="P:DNA-templated DNA replication"/>
    <property type="evidence" value="ECO:0007669"/>
    <property type="project" value="InterPro"/>
</dbReference>
<dbReference type="InterPro" id="IPR008591">
    <property type="entry name" value="GINS_Sld5"/>
</dbReference>
<dbReference type="CDD" id="cd21692">
    <property type="entry name" value="GINS_B_Sld5"/>
    <property type="match status" value="1"/>
</dbReference>
<evidence type="ECO:0000256" key="1">
    <source>
        <dbReference type="ARBA" id="ARBA00004123"/>
    </source>
</evidence>
<evidence type="ECO:0000256" key="2">
    <source>
        <dbReference type="ARBA" id="ARBA00008187"/>
    </source>
</evidence>
<dbReference type="HOGENOM" id="CLU_769623_0_0_1"/>
<dbReference type="Pfam" id="PF16922">
    <property type="entry name" value="SLD5_C"/>
    <property type="match status" value="1"/>
</dbReference>
<keyword evidence="10" id="KW-1185">Reference proteome</keyword>
<evidence type="ECO:0000313" key="9">
    <source>
        <dbReference type="EMBL" id="GAA95619.1"/>
    </source>
</evidence>
<feature type="compositionally biased region" description="Acidic residues" evidence="6">
    <location>
        <begin position="1"/>
        <end position="13"/>
    </location>
</feature>
<dbReference type="AlphaFoldDB" id="G7DYF9"/>
<dbReference type="RefSeq" id="XP_014570116.1">
    <property type="nucleotide sequence ID" value="XM_014714630.1"/>
</dbReference>
<reference evidence="9 10" key="1">
    <citation type="journal article" date="2011" name="J. Gen. Appl. Microbiol.">
        <title>Draft genome sequencing of the enigmatic basidiomycete Mixia osmundae.</title>
        <authorList>
            <person name="Nishida H."/>
            <person name="Nagatsuka Y."/>
            <person name="Sugiyama J."/>
        </authorList>
    </citation>
    <scope>NUCLEOTIDE SEQUENCE [LARGE SCALE GENOMIC DNA]</scope>
    <source>
        <strain evidence="10">CBS 9802 / IAM 14324 / JCM 22182 / KY 12970</strain>
    </source>
</reference>
<evidence type="ECO:0000259" key="8">
    <source>
        <dbReference type="Pfam" id="PF16922"/>
    </source>
</evidence>
<dbReference type="GO" id="GO:0000811">
    <property type="term" value="C:GINS complex"/>
    <property type="evidence" value="ECO:0007669"/>
    <property type="project" value="TreeGrafter"/>
</dbReference>
<dbReference type="SUPFAM" id="SSF160059">
    <property type="entry name" value="PriA/YqbF domain"/>
    <property type="match status" value="1"/>
</dbReference>
<dbReference type="InterPro" id="IPR021151">
    <property type="entry name" value="GINS_A"/>
</dbReference>
<feature type="compositionally biased region" description="Basic and acidic residues" evidence="6">
    <location>
        <begin position="118"/>
        <end position="131"/>
    </location>
</feature>
<reference evidence="9 10" key="2">
    <citation type="journal article" date="2012" name="Open Biol.">
        <title>Characteristics of nucleosomes and linker DNA regions on the genome of the basidiomycete Mixia osmundae revealed by mono- and dinucleosome mapping.</title>
        <authorList>
            <person name="Nishida H."/>
            <person name="Kondo S."/>
            <person name="Matsumoto T."/>
            <person name="Suzuki Y."/>
            <person name="Yoshikawa H."/>
            <person name="Taylor T.D."/>
            <person name="Sugiyama J."/>
        </authorList>
    </citation>
    <scope>NUCLEOTIDE SEQUENCE [LARGE SCALE GENOMIC DNA]</scope>
    <source>
        <strain evidence="10">CBS 9802 / IAM 14324 / JCM 22182 / KY 12970</strain>
    </source>
</reference>
<feature type="domain" description="GINS subunit" evidence="7">
    <location>
        <begin position="196"/>
        <end position="284"/>
    </location>
</feature>
<keyword evidence="5" id="KW-0539">Nucleus</keyword>
<dbReference type="STRING" id="764103.G7DYF9"/>
<feature type="domain" description="DNA replication complex GINS protein SLD5 C-terminal" evidence="8">
    <location>
        <begin position="308"/>
        <end position="360"/>
    </location>
</feature>
<organism evidence="9 10">
    <name type="scientific">Mixia osmundae (strain CBS 9802 / IAM 14324 / JCM 22182 / KY 12970)</name>
    <dbReference type="NCBI Taxonomy" id="764103"/>
    <lineage>
        <taxon>Eukaryota</taxon>
        <taxon>Fungi</taxon>
        <taxon>Dikarya</taxon>
        <taxon>Basidiomycota</taxon>
        <taxon>Pucciniomycotina</taxon>
        <taxon>Mixiomycetes</taxon>
        <taxon>Mixiales</taxon>
        <taxon>Mixiaceae</taxon>
        <taxon>Mixia</taxon>
    </lineage>
</organism>
<dbReference type="Proteomes" id="UP000009131">
    <property type="component" value="Unassembled WGS sequence"/>
</dbReference>
<dbReference type="InParanoid" id="G7DYF9"/>
<comment type="subcellular location">
    <subcellularLocation>
        <location evidence="1">Nucleus</location>
    </subcellularLocation>
</comment>
<dbReference type="SUPFAM" id="SSF158573">
    <property type="entry name" value="GINS helical bundle-like"/>
    <property type="match status" value="1"/>
</dbReference>
<evidence type="ECO:0000256" key="6">
    <source>
        <dbReference type="SAM" id="MobiDB-lite"/>
    </source>
</evidence>
<evidence type="ECO:0000256" key="5">
    <source>
        <dbReference type="ARBA" id="ARBA00023242"/>
    </source>
</evidence>
<dbReference type="eggNOG" id="KOG3176">
    <property type="taxonomic scope" value="Eukaryota"/>
</dbReference>
<dbReference type="Gene3D" id="1.20.58.1030">
    <property type="match status" value="1"/>
</dbReference>
<dbReference type="FunCoup" id="G7DYF9">
    <property type="interactions" value="429"/>
</dbReference>
<dbReference type="InterPro" id="IPR038749">
    <property type="entry name" value="Sld5_GINS_A"/>
</dbReference>
<dbReference type="OrthoDB" id="338231at2759"/>
<feature type="region of interest" description="Disordered" evidence="6">
    <location>
        <begin position="1"/>
        <end position="105"/>
    </location>
</feature>
<feature type="region of interest" description="Disordered" evidence="6">
    <location>
        <begin position="112"/>
        <end position="131"/>
    </location>
</feature>
<evidence type="ECO:0000256" key="3">
    <source>
        <dbReference type="ARBA" id="ARBA00014804"/>
    </source>
</evidence>
<evidence type="ECO:0000259" key="7">
    <source>
        <dbReference type="Pfam" id="PF05916"/>
    </source>
</evidence>
<sequence length="360" mass="40639">MPGFFDDDDDDEQSPIVQPPPPVPRRSPPRQNGGAIAGPGPRSLAAAAAAQKPLPNELATSRGFFDDDEEQTSNGRTEASPAGTRHVPNGKAAARHRTESEATQLPLDVSEGYQASRETSRVTRDTKRQRMRSRDEIAGGAFDLDLDLTFAEEDALLLDDTQTNESQIETLRRHWQNERMAPEVLPHQEDLVDSLLEQIEQQTDAVNLLKDGDSTSEELHFQLMLVQTDMERVKWLLQSYLRTRMDKIERFAQYLLADAEAKAKLTSLESEYLTRYQRMVDKLMVNSFVKGLPERLQALDTEEMVELPDMRSGIICMVRRACGPIQLPSGEELDLEPESIHLLQYHAIRPLLLRGDIRLV</sequence>
<comment type="similarity">
    <text evidence="2">Belongs to the GINS4/SLD5 family.</text>
</comment>
<feature type="compositionally biased region" description="Pro residues" evidence="6">
    <location>
        <begin position="17"/>
        <end position="26"/>
    </location>
</feature>
<evidence type="ECO:0000313" key="10">
    <source>
        <dbReference type="Proteomes" id="UP000009131"/>
    </source>
</evidence>
<protein>
    <recommendedName>
        <fullName evidence="3">DNA replication complex GINS protein SLD5</fullName>
    </recommendedName>
</protein>
<dbReference type="InterPro" id="IPR036224">
    <property type="entry name" value="GINS_bundle-like_dom_sf"/>
</dbReference>
<accession>G7DYF9</accession>